<reference evidence="2" key="1">
    <citation type="journal article" date="2012" name="Proc. Natl. Acad. Sci. U.S.A.">
        <title>Antigenic diversity is generated by distinct evolutionary mechanisms in African trypanosome species.</title>
        <authorList>
            <person name="Jackson A.P."/>
            <person name="Berry A."/>
            <person name="Aslett M."/>
            <person name="Allison H.C."/>
            <person name="Burton P."/>
            <person name="Vavrova-Anderson J."/>
            <person name="Brown R."/>
            <person name="Browne H."/>
            <person name="Corton N."/>
            <person name="Hauser H."/>
            <person name="Gamble J."/>
            <person name="Gilderthorp R."/>
            <person name="Marcello L."/>
            <person name="McQuillan J."/>
            <person name="Otto T.D."/>
            <person name="Quail M.A."/>
            <person name="Sanders M.J."/>
            <person name="van Tonder A."/>
            <person name="Ginger M.L."/>
            <person name="Field M.C."/>
            <person name="Barry J.D."/>
            <person name="Hertz-Fowler C."/>
            <person name="Berriman M."/>
        </authorList>
    </citation>
    <scope>NUCLEOTIDE SEQUENCE</scope>
    <source>
        <strain evidence="2">IL3000</strain>
    </source>
</reference>
<feature type="transmembrane region" description="Helical" evidence="1">
    <location>
        <begin position="42"/>
        <end position="61"/>
    </location>
</feature>
<sequence>MHGLNSCATATSFSSHTCLCLYIIFISFLLIIIIIRIGSALVWFYAFVIYILAVTLVGFHIPRGGYGLDRLVRCYGVIFYPLLTYNVAIARRDFFLPFRLVQCAFISLLNLRSGVSSFFLSFSYLTTSSRLFSNVVGRCL</sequence>
<keyword evidence="1" id="KW-0472">Membrane</keyword>
<keyword evidence="1" id="KW-1133">Transmembrane helix</keyword>
<feature type="transmembrane region" description="Helical" evidence="1">
    <location>
        <begin position="67"/>
        <end position="88"/>
    </location>
</feature>
<dbReference type="AlphaFoldDB" id="G0UZ24"/>
<organism evidence="2">
    <name type="scientific">Trypanosoma congolense (strain IL3000)</name>
    <dbReference type="NCBI Taxonomy" id="1068625"/>
    <lineage>
        <taxon>Eukaryota</taxon>
        <taxon>Discoba</taxon>
        <taxon>Euglenozoa</taxon>
        <taxon>Kinetoplastea</taxon>
        <taxon>Metakinetoplastina</taxon>
        <taxon>Trypanosomatida</taxon>
        <taxon>Trypanosomatidae</taxon>
        <taxon>Trypanosoma</taxon>
        <taxon>Nannomonas</taxon>
    </lineage>
</organism>
<accession>G0UZ24</accession>
<gene>
    <name evidence="2" type="ORF">TCIL3000_11_230</name>
</gene>
<evidence type="ECO:0000313" key="2">
    <source>
        <dbReference type="EMBL" id="CCC94643.1"/>
    </source>
</evidence>
<protein>
    <submittedName>
        <fullName evidence="2">Uncharacterized protein</fullName>
    </submittedName>
</protein>
<keyword evidence="1" id="KW-0812">Transmembrane</keyword>
<dbReference type="EMBL" id="HE575324">
    <property type="protein sequence ID" value="CCC94643.1"/>
    <property type="molecule type" value="Genomic_DNA"/>
</dbReference>
<evidence type="ECO:0000256" key="1">
    <source>
        <dbReference type="SAM" id="Phobius"/>
    </source>
</evidence>
<proteinExistence type="predicted"/>
<name>G0UZ24_TRYCI</name>
<feature type="transmembrane region" description="Helical" evidence="1">
    <location>
        <begin position="13"/>
        <end position="35"/>
    </location>
</feature>